<proteinExistence type="predicted"/>
<evidence type="ECO:0000313" key="2">
    <source>
        <dbReference type="EMBL" id="KAK2610266.1"/>
    </source>
</evidence>
<feature type="region of interest" description="Disordered" evidence="1">
    <location>
        <begin position="143"/>
        <end position="201"/>
    </location>
</feature>
<feature type="compositionally biased region" description="Basic residues" evidence="1">
    <location>
        <begin position="192"/>
        <end position="201"/>
    </location>
</feature>
<protein>
    <submittedName>
        <fullName evidence="2">Uncharacterized protein</fullName>
    </submittedName>
</protein>
<reference evidence="2" key="1">
    <citation type="submission" date="2023-06" db="EMBL/GenBank/DDBJ databases">
        <authorList>
            <person name="Noh H."/>
        </authorList>
    </citation>
    <scope>NUCLEOTIDE SEQUENCE</scope>
    <source>
        <strain evidence="2">DUCC20226</strain>
    </source>
</reference>
<feature type="compositionally biased region" description="Basic and acidic residues" evidence="1">
    <location>
        <begin position="143"/>
        <end position="162"/>
    </location>
</feature>
<accession>A0AAD9SKF1</accession>
<evidence type="ECO:0000256" key="1">
    <source>
        <dbReference type="SAM" id="MobiDB-lite"/>
    </source>
</evidence>
<keyword evidence="3" id="KW-1185">Reference proteome</keyword>
<gene>
    <name evidence="2" type="ORF">N8I77_003714</name>
</gene>
<dbReference type="Proteomes" id="UP001265746">
    <property type="component" value="Unassembled WGS sequence"/>
</dbReference>
<dbReference type="EMBL" id="JAUJFL010000002">
    <property type="protein sequence ID" value="KAK2610266.1"/>
    <property type="molecule type" value="Genomic_DNA"/>
</dbReference>
<sequence>MLGRLAFENDAVAWRAANPSSFGYHQGPVPYWHQQQITNANANGGNHRPSFPPVTVSKVNTGVCDVKLDSTGSICGTVCRDQPSLQCHLRDAHPGAASSPTGVNITVIEELQGENALKTWVLPGGWRDARYVKEAGRADRAARERVRADRQGGRGFQEEIWRKFPPPDNTREPRIPAWEAEPVEGSTTRGGGRGRRTTITA</sequence>
<evidence type="ECO:0000313" key="3">
    <source>
        <dbReference type="Proteomes" id="UP001265746"/>
    </source>
</evidence>
<comment type="caution">
    <text evidence="2">The sequence shown here is derived from an EMBL/GenBank/DDBJ whole genome shotgun (WGS) entry which is preliminary data.</text>
</comment>
<name>A0AAD9SKF1_PHOAM</name>
<dbReference type="AlphaFoldDB" id="A0AAD9SKF1"/>
<organism evidence="2 3">
    <name type="scientific">Phomopsis amygdali</name>
    <name type="common">Fusicoccum amygdali</name>
    <dbReference type="NCBI Taxonomy" id="1214568"/>
    <lineage>
        <taxon>Eukaryota</taxon>
        <taxon>Fungi</taxon>
        <taxon>Dikarya</taxon>
        <taxon>Ascomycota</taxon>
        <taxon>Pezizomycotina</taxon>
        <taxon>Sordariomycetes</taxon>
        <taxon>Sordariomycetidae</taxon>
        <taxon>Diaporthales</taxon>
        <taxon>Diaporthaceae</taxon>
        <taxon>Diaporthe</taxon>
    </lineage>
</organism>